<feature type="domain" description="NERD" evidence="1">
    <location>
        <begin position="37"/>
        <end position="147"/>
    </location>
</feature>
<reference evidence="2 3" key="1">
    <citation type="submission" date="2019-11" db="EMBL/GenBank/DDBJ databases">
        <title>Bacillus idriensis genome.</title>
        <authorList>
            <person name="Konopka E.N."/>
            <person name="Newman J.D."/>
        </authorList>
    </citation>
    <scope>NUCLEOTIDE SEQUENCE [LARGE SCALE GENOMIC DNA]</scope>
    <source>
        <strain evidence="2 3">DSM 19097</strain>
    </source>
</reference>
<accession>A0A6I2MGC8</accession>
<proteinExistence type="predicted"/>
<protein>
    <submittedName>
        <fullName evidence="2">NERD domain-containing protein</fullName>
    </submittedName>
</protein>
<dbReference type="InterPro" id="IPR011528">
    <property type="entry name" value="NERD"/>
</dbReference>
<gene>
    <name evidence="2" type="ORF">GJU41_20910</name>
</gene>
<organism evidence="2 3">
    <name type="scientific">Metabacillus idriensis</name>
    <dbReference type="NCBI Taxonomy" id="324768"/>
    <lineage>
        <taxon>Bacteria</taxon>
        <taxon>Bacillati</taxon>
        <taxon>Bacillota</taxon>
        <taxon>Bacilli</taxon>
        <taxon>Bacillales</taxon>
        <taxon>Bacillaceae</taxon>
        <taxon>Metabacillus</taxon>
    </lineage>
</organism>
<keyword evidence="3" id="KW-1185">Reference proteome</keyword>
<comment type="caution">
    <text evidence="2">The sequence shown here is derived from an EMBL/GenBank/DDBJ whole genome shotgun (WGS) entry which is preliminary data.</text>
</comment>
<evidence type="ECO:0000313" key="2">
    <source>
        <dbReference type="EMBL" id="MRX56424.1"/>
    </source>
</evidence>
<evidence type="ECO:0000313" key="3">
    <source>
        <dbReference type="Proteomes" id="UP000441585"/>
    </source>
</evidence>
<evidence type="ECO:0000259" key="1">
    <source>
        <dbReference type="PROSITE" id="PS50965"/>
    </source>
</evidence>
<name>A0A6I2MGC8_9BACI</name>
<dbReference type="Pfam" id="PF08378">
    <property type="entry name" value="NERD"/>
    <property type="match status" value="1"/>
</dbReference>
<dbReference type="EMBL" id="WKKF01000012">
    <property type="protein sequence ID" value="MRX56424.1"/>
    <property type="molecule type" value="Genomic_DNA"/>
</dbReference>
<dbReference type="PROSITE" id="PS50965">
    <property type="entry name" value="NERD"/>
    <property type="match status" value="1"/>
</dbReference>
<dbReference type="AlphaFoldDB" id="A0A6I2MGC8"/>
<dbReference type="Proteomes" id="UP000441585">
    <property type="component" value="Unassembled WGS sequence"/>
</dbReference>
<sequence length="304" mass="35595">MIMKSRCESLELRILRSLNARMNLPAKDKNHLDYLKKGFEGELMFDEWMTDKAHNGLILNDLLLETNRSLYQIDSLYISLNKIFLFEVKNYEGDYFIEGDQWFSSSSLEIKNPLHQLKRSELLFRRLLKEHHFTFSVAAYLVFINPEFQLYQTPLNLPIIFPSQLNRFADTLEKKSNPLKESHSGLAHKLLSLHQDDSPYSRLPNYSYDQLNKGILCPKCFSFYTPLTKMRLICKNCKGIEGQQSAVLRSIEEFKILFPKSNITTNQIYDWCSVIDTKKTIWRILSQKFNKEGHGKSANYGELL</sequence>